<dbReference type="Proteomes" id="UP000823990">
    <property type="component" value="Unassembled WGS sequence"/>
</dbReference>
<protein>
    <submittedName>
        <fullName evidence="1">Uncharacterized protein</fullName>
    </submittedName>
</protein>
<reference evidence="1" key="2">
    <citation type="submission" date="2021-04" db="EMBL/GenBank/DDBJ databases">
        <authorList>
            <person name="Gilroy R."/>
        </authorList>
    </citation>
    <scope>NUCLEOTIDE SEQUENCE</scope>
    <source>
        <strain evidence="1">12435</strain>
    </source>
</reference>
<proteinExistence type="predicted"/>
<accession>A0A9D1TR85</accession>
<organism evidence="1 2">
    <name type="scientific">Candidatus Protoclostridium stercorigallinarum</name>
    <dbReference type="NCBI Taxonomy" id="2838741"/>
    <lineage>
        <taxon>Bacteria</taxon>
        <taxon>Bacillati</taxon>
        <taxon>Bacillota</taxon>
        <taxon>Clostridia</taxon>
        <taxon>Candidatus Protoclostridium</taxon>
    </lineage>
</organism>
<evidence type="ECO:0000313" key="2">
    <source>
        <dbReference type="Proteomes" id="UP000823990"/>
    </source>
</evidence>
<gene>
    <name evidence="1" type="ORF">H9892_01015</name>
</gene>
<reference evidence="1" key="1">
    <citation type="journal article" date="2021" name="PeerJ">
        <title>Extensive microbial diversity within the chicken gut microbiome revealed by metagenomics and culture.</title>
        <authorList>
            <person name="Gilroy R."/>
            <person name="Ravi A."/>
            <person name="Getino M."/>
            <person name="Pursley I."/>
            <person name="Horton D.L."/>
            <person name="Alikhan N.F."/>
            <person name="Baker D."/>
            <person name="Gharbi K."/>
            <person name="Hall N."/>
            <person name="Watson M."/>
            <person name="Adriaenssens E.M."/>
            <person name="Foster-Nyarko E."/>
            <person name="Jarju S."/>
            <person name="Secka A."/>
            <person name="Antonio M."/>
            <person name="Oren A."/>
            <person name="Chaudhuri R.R."/>
            <person name="La Ragione R."/>
            <person name="Hildebrand F."/>
            <person name="Pallen M.J."/>
        </authorList>
    </citation>
    <scope>NUCLEOTIDE SEQUENCE</scope>
    <source>
        <strain evidence="1">12435</strain>
    </source>
</reference>
<evidence type="ECO:0000313" key="1">
    <source>
        <dbReference type="EMBL" id="HIW01912.1"/>
    </source>
</evidence>
<dbReference type="AlphaFoldDB" id="A0A9D1TR85"/>
<comment type="caution">
    <text evidence="1">The sequence shown here is derived from an EMBL/GenBank/DDBJ whole genome shotgun (WGS) entry which is preliminary data.</text>
</comment>
<sequence>MAAFHAICSKCGRSIFTECKDETFYCPYCGEPLTRSGLAAEGNVVNVEQARSDYATAHGYFNAGDYAMACMYFERVCAADRNNFFADYFRRLSDIRRKRQEGKLCGAEFIMDMLTEPVAKMKLTSQPQSVKRGFLLHAFSEAEALLGALYDTIGAIYSKPEDIDRARAEYIAMGRECRRLTMLDRDVALLDDPEVGGHAVSVCEVVIKALQKAVSFISVGDVLSEPSEQICGEAKALYGVFIHFARSVRPGYNVGGCDAVYADNRAYNEIAKKAIAEYTAVNRTDARKQLTTKGKPFDDMIYRCRSAFDYTYNTIFVCPGGKTGGKEEEALITDAFAFAVQLLLPRTTLGIDGYAEVSAMDLASLSEFSRKLNALIGELETINRPLLDVQLEKLYSAVCDCVRYRYNDEEPRMRREIDAARLGKNKQYFHYRNLLYGLVCASAAALTRIVPYTSRRQSERIRLLRAGKQAADGLLYLFGYKLEDIESVPKFASLAEIYGCLNTDLKAMS</sequence>
<name>A0A9D1TR85_9FIRM</name>
<dbReference type="EMBL" id="DXHS01000017">
    <property type="protein sequence ID" value="HIW01912.1"/>
    <property type="molecule type" value="Genomic_DNA"/>
</dbReference>